<reference evidence="2" key="1">
    <citation type="submission" date="2018-10" db="EMBL/GenBank/DDBJ databases">
        <title>Effector identification in a new, highly contiguous assembly of the strawberry crown rot pathogen Phytophthora cactorum.</title>
        <authorList>
            <person name="Armitage A.D."/>
            <person name="Nellist C.F."/>
            <person name="Bates H."/>
            <person name="Vickerstaff R.J."/>
            <person name="Harrison R.J."/>
        </authorList>
    </citation>
    <scope>NUCLEOTIDE SEQUENCE</scope>
    <source>
        <strain evidence="2">P415</strain>
    </source>
</reference>
<evidence type="ECO:0000313" key="2">
    <source>
        <dbReference type="EMBL" id="KAG2976519.1"/>
    </source>
</evidence>
<protein>
    <submittedName>
        <fullName evidence="2">Uncharacterized protein</fullName>
    </submittedName>
</protein>
<evidence type="ECO:0000256" key="1">
    <source>
        <dbReference type="SAM" id="MobiDB-lite"/>
    </source>
</evidence>
<comment type="caution">
    <text evidence="2">The sequence shown here is derived from an EMBL/GenBank/DDBJ whole genome shotgun (WGS) entry which is preliminary data.</text>
</comment>
<accession>A0A8T1FQN0</accession>
<organism evidence="2 3">
    <name type="scientific">Phytophthora cactorum</name>
    <dbReference type="NCBI Taxonomy" id="29920"/>
    <lineage>
        <taxon>Eukaryota</taxon>
        <taxon>Sar</taxon>
        <taxon>Stramenopiles</taxon>
        <taxon>Oomycota</taxon>
        <taxon>Peronosporomycetes</taxon>
        <taxon>Peronosporales</taxon>
        <taxon>Peronosporaceae</taxon>
        <taxon>Phytophthora</taxon>
    </lineage>
</organism>
<feature type="region of interest" description="Disordered" evidence="1">
    <location>
        <begin position="39"/>
        <end position="72"/>
    </location>
</feature>
<proteinExistence type="predicted"/>
<feature type="compositionally biased region" description="Polar residues" evidence="1">
    <location>
        <begin position="50"/>
        <end position="72"/>
    </location>
</feature>
<evidence type="ECO:0000313" key="3">
    <source>
        <dbReference type="Proteomes" id="UP000697107"/>
    </source>
</evidence>
<gene>
    <name evidence="2" type="ORF">PC118_g13391</name>
</gene>
<dbReference type="Proteomes" id="UP000697107">
    <property type="component" value="Unassembled WGS sequence"/>
</dbReference>
<dbReference type="VEuPathDB" id="FungiDB:PC110_g2842"/>
<name>A0A8T1FQN0_9STRA</name>
<dbReference type="EMBL" id="RCML01000459">
    <property type="protein sequence ID" value="KAG2976519.1"/>
    <property type="molecule type" value="Genomic_DNA"/>
</dbReference>
<sequence>MLDNSTRIASANTSFVSFTFSEPGTKDYDREATGEPIIQEGAVLRESSDFPRTSSDEPSSAAESTTVTRNFESISGIEDAQLDLSSTHIRM</sequence>
<dbReference type="AlphaFoldDB" id="A0A8T1FQN0"/>